<dbReference type="AlphaFoldDB" id="A0A9X7W0X3"/>
<dbReference type="PROSITE" id="PS50994">
    <property type="entry name" value="INTEGRASE"/>
    <property type="match status" value="1"/>
</dbReference>
<dbReference type="EMBL" id="CP071182">
    <property type="protein sequence ID" value="QSO48594.1"/>
    <property type="molecule type" value="Genomic_DNA"/>
</dbReference>
<evidence type="ECO:0000256" key="1">
    <source>
        <dbReference type="SAM" id="MobiDB-lite"/>
    </source>
</evidence>
<evidence type="ECO:0000313" key="3">
    <source>
        <dbReference type="EMBL" id="QSO48594.1"/>
    </source>
</evidence>
<dbReference type="InterPro" id="IPR014833">
    <property type="entry name" value="TnsA_N"/>
</dbReference>
<dbReference type="Proteomes" id="UP000663505">
    <property type="component" value="Chromosome"/>
</dbReference>
<feature type="domain" description="Integrase catalytic" evidence="2">
    <location>
        <begin position="500"/>
        <end position="690"/>
    </location>
</feature>
<dbReference type="Pfam" id="PF08722">
    <property type="entry name" value="Tn7_TnsA-like_N"/>
    <property type="match status" value="1"/>
</dbReference>
<protein>
    <submittedName>
        <fullName evidence="3">DDE-type integrase/transposase/recombinase</fullName>
    </submittedName>
</protein>
<gene>
    <name evidence="3" type="ORF">JZ786_06340</name>
</gene>
<dbReference type="RefSeq" id="WP_206657925.1">
    <property type="nucleotide sequence ID" value="NZ_CP071182.1"/>
</dbReference>
<evidence type="ECO:0000259" key="2">
    <source>
        <dbReference type="PROSITE" id="PS50994"/>
    </source>
</evidence>
<dbReference type="InterPro" id="IPR036397">
    <property type="entry name" value="RNaseH_sf"/>
</dbReference>
<dbReference type="InterPro" id="IPR001584">
    <property type="entry name" value="Integrase_cat-core"/>
</dbReference>
<name>A0A9X7W0X3_9BACL</name>
<reference evidence="3 4" key="1">
    <citation type="submission" date="2021-02" db="EMBL/GenBank/DDBJ databases">
        <title>Alicyclobacillus curvatus sp. nov. and Alicyclobacillus mengziensis sp. nov., two acidophilic bacteria isolated from acid mine drainage.</title>
        <authorList>
            <person name="Huang Y."/>
        </authorList>
    </citation>
    <scope>NUCLEOTIDE SEQUENCE [LARGE SCALE GENOMIC DNA]</scope>
    <source>
        <strain evidence="3 4">S30H14</strain>
    </source>
</reference>
<dbReference type="GO" id="GO:0003676">
    <property type="term" value="F:nucleic acid binding"/>
    <property type="evidence" value="ECO:0007669"/>
    <property type="project" value="InterPro"/>
</dbReference>
<sequence length="888" mass="102990">MLNEHEFSEWCLTMGLEENTRKVISRIRESGPSRRVQGRPFNSHGRYPSHKMGFTVQWESGSVERLAVWLYEHDDDVLEYYDQPEQIKLNYTGKNGKNRGVLHTPDFFVLRSHSAGWEEWKTEENLIALSEKEPFRYTKVDGHWVCPPGQTYASQFGLHYYLRSSVEIDPTYVGNIHFLSDYIQHPIPMDSEKIEELKQLLYQQPGMSLTNLIQSPIGIDADTVFMAIATEQIYVDLFKEAFREQEFVQVFPNREIAEAFDISSSGRSITQDDHQIILNSGEKFTWDGTTWEIVNVGFTQISIKDDDENIQILSISGFESIVKQGVIQGVPTVKSNSTLSELALEARKEDLKIALERYKVIKPFLEGQQKPSSATRNVRRWITKYNFSLECTGYGLDGLLPQNRQKGNRGPKLPELTIKKMIEFIGKHYETYDQPTIYDSFILFQKECNNEGLLCPSYPTYARYVHERPKYIQEKERKGHKAARKYKILHWHLEFLTPRHGDRPFEIAHIDHTELDVEVRLGDTDKSARPWLTLMIDAFTRRVLAFDIDFEKPGSRSIMRVVRKCIQRFQRMPETFVVDGGKEFESIYFETLAARMGTEIQSRRSKPTNGSVVERIFGTTNKTVLYALIANTQSTKNVRQLTPKTNPKNRAVWNLQALDELLQNWFYETYDQRDHPALGMSPRNMFSTGLSQTGHRPQRIVPYDREFWILTCPPTKRQGKSKVQVGRGVKIDNLYYWAEDFSDGRVEGTVIPTRVDPDNVGIAYAYVLGRWVELHSEQYWILRGRSRKQVEIATKILKEQYKQTQKMRQTINSHQIAHLLSEAHDKELQLQIEIDEARKKKSSQIVQDRFMKEVTSVTPQSKDTNQSSTSSSKSSHPLEEFGDLEDLL</sequence>
<dbReference type="SUPFAM" id="SSF53098">
    <property type="entry name" value="Ribonuclease H-like"/>
    <property type="match status" value="1"/>
</dbReference>
<dbReference type="Gene3D" id="3.30.420.10">
    <property type="entry name" value="Ribonuclease H-like superfamily/Ribonuclease H"/>
    <property type="match status" value="1"/>
</dbReference>
<accession>A0A9X7W0X3</accession>
<evidence type="ECO:0000313" key="4">
    <source>
        <dbReference type="Proteomes" id="UP000663505"/>
    </source>
</evidence>
<feature type="compositionally biased region" description="Low complexity" evidence="1">
    <location>
        <begin position="860"/>
        <end position="875"/>
    </location>
</feature>
<dbReference type="InterPro" id="IPR012337">
    <property type="entry name" value="RNaseH-like_sf"/>
</dbReference>
<organism evidence="3 4">
    <name type="scientific">Alicyclobacillus mengziensis</name>
    <dbReference type="NCBI Taxonomy" id="2931921"/>
    <lineage>
        <taxon>Bacteria</taxon>
        <taxon>Bacillati</taxon>
        <taxon>Bacillota</taxon>
        <taxon>Bacilli</taxon>
        <taxon>Bacillales</taxon>
        <taxon>Alicyclobacillaceae</taxon>
        <taxon>Alicyclobacillus</taxon>
    </lineage>
</organism>
<dbReference type="KEGG" id="afx:JZ786_06340"/>
<feature type="region of interest" description="Disordered" evidence="1">
    <location>
        <begin position="852"/>
        <end position="888"/>
    </location>
</feature>
<proteinExistence type="predicted"/>
<keyword evidence="4" id="KW-1185">Reference proteome</keyword>
<dbReference type="GO" id="GO:0015074">
    <property type="term" value="P:DNA integration"/>
    <property type="evidence" value="ECO:0007669"/>
    <property type="project" value="InterPro"/>
</dbReference>